<gene>
    <name evidence="4" type="ORF">ABC977_15075</name>
</gene>
<feature type="compositionally biased region" description="Low complexity" evidence="1">
    <location>
        <begin position="82"/>
        <end position="102"/>
    </location>
</feature>
<evidence type="ECO:0000259" key="3">
    <source>
        <dbReference type="Pfam" id="PF08364"/>
    </source>
</evidence>
<feature type="non-terminal residue" evidence="4">
    <location>
        <position position="112"/>
    </location>
</feature>
<comment type="caution">
    <text evidence="4">The sequence shown here is derived from an EMBL/GenBank/DDBJ whole genome shotgun (WGS) entry which is preliminary data.</text>
</comment>
<organism evidence="4 5">
    <name type="scientific">Thioalkalicoccus limnaeus</name>
    <dbReference type="NCBI Taxonomy" id="120681"/>
    <lineage>
        <taxon>Bacteria</taxon>
        <taxon>Pseudomonadati</taxon>
        <taxon>Pseudomonadota</taxon>
        <taxon>Gammaproteobacteria</taxon>
        <taxon>Chromatiales</taxon>
        <taxon>Chromatiaceae</taxon>
        <taxon>Thioalkalicoccus</taxon>
    </lineage>
</organism>
<name>A0ABV4BGR1_9GAMM</name>
<evidence type="ECO:0000313" key="4">
    <source>
        <dbReference type="EMBL" id="MEY6433726.1"/>
    </source>
</evidence>
<dbReference type="Gene3D" id="3.30.56.50">
    <property type="entry name" value="Putative DNA-binding domain, N-terminal subdomain of bacterial translation initiation factor IF2"/>
    <property type="match status" value="1"/>
</dbReference>
<keyword evidence="4" id="KW-0396">Initiation factor</keyword>
<keyword evidence="5" id="KW-1185">Reference proteome</keyword>
<proteinExistence type="predicted"/>
<sequence>MSSEVTVKQLASTVGIPVERLLAQLQDAGIAAHAEDATLTEQEKLQLLTYLRRAHGRQDQDDATAPERVTIRRKTVSELRQPAVASRAPAGSPRAAPATTRAKTVSVEVRRK</sequence>
<feature type="domain" description="Initiation factor 2 associated" evidence="3">
    <location>
        <begin position="66"/>
        <end position="112"/>
    </location>
</feature>
<dbReference type="Pfam" id="PF04760">
    <property type="entry name" value="IF2_N"/>
    <property type="match status" value="1"/>
</dbReference>
<dbReference type="InterPro" id="IPR009061">
    <property type="entry name" value="DNA-bd_dom_put_sf"/>
</dbReference>
<evidence type="ECO:0000256" key="1">
    <source>
        <dbReference type="SAM" id="MobiDB-lite"/>
    </source>
</evidence>
<dbReference type="RefSeq" id="WP_369668112.1">
    <property type="nucleotide sequence ID" value="NZ_JBDKXB010000026.1"/>
</dbReference>
<dbReference type="GO" id="GO:0003743">
    <property type="term" value="F:translation initiation factor activity"/>
    <property type="evidence" value="ECO:0007669"/>
    <property type="project" value="UniProtKB-KW"/>
</dbReference>
<dbReference type="Pfam" id="PF08364">
    <property type="entry name" value="IF2_assoc"/>
    <property type="match status" value="1"/>
</dbReference>
<evidence type="ECO:0000259" key="2">
    <source>
        <dbReference type="Pfam" id="PF04760"/>
    </source>
</evidence>
<dbReference type="InterPro" id="IPR013575">
    <property type="entry name" value="IF2_assoc_dom_bac"/>
</dbReference>
<evidence type="ECO:0000313" key="5">
    <source>
        <dbReference type="Proteomes" id="UP001564408"/>
    </source>
</evidence>
<feature type="domain" description="Translation initiation factor IF-2 N-terminal" evidence="2">
    <location>
        <begin position="3"/>
        <end position="52"/>
    </location>
</feature>
<feature type="region of interest" description="Disordered" evidence="1">
    <location>
        <begin position="55"/>
        <end position="112"/>
    </location>
</feature>
<dbReference type="SUPFAM" id="SSF46955">
    <property type="entry name" value="Putative DNA-binding domain"/>
    <property type="match status" value="1"/>
</dbReference>
<dbReference type="Proteomes" id="UP001564408">
    <property type="component" value="Unassembled WGS sequence"/>
</dbReference>
<keyword evidence="4" id="KW-0648">Protein biosynthesis</keyword>
<dbReference type="InterPro" id="IPR006847">
    <property type="entry name" value="IF2_N"/>
</dbReference>
<accession>A0ABV4BGR1</accession>
<protein>
    <submittedName>
        <fullName evidence="4">Translation initiation factor IF-2 N-terminal domain-containing protein</fullName>
    </submittedName>
</protein>
<reference evidence="4 5" key="1">
    <citation type="submission" date="2024-05" db="EMBL/GenBank/DDBJ databases">
        <title>Genome Sequence and Characterization of the New Strain Purple Sulfur Bacterium of Genus Thioalkalicoccus.</title>
        <authorList>
            <person name="Bryantseva I.A."/>
            <person name="Kyndt J.A."/>
            <person name="Imhoff J.F."/>
        </authorList>
    </citation>
    <scope>NUCLEOTIDE SEQUENCE [LARGE SCALE GENOMIC DNA]</scope>
    <source>
        <strain evidence="4 5">Um2</strain>
    </source>
</reference>
<dbReference type="EMBL" id="JBDKXB010000026">
    <property type="protein sequence ID" value="MEY6433726.1"/>
    <property type="molecule type" value="Genomic_DNA"/>
</dbReference>